<protein>
    <submittedName>
        <fullName evidence="2">Uncharacterized protein</fullName>
    </submittedName>
</protein>
<reference evidence="2 3" key="1">
    <citation type="submission" date="2022-09" db="EMBL/GenBank/DDBJ databases">
        <title>Draft genome of isolate Be4.</title>
        <authorList>
            <person name="Sanchez-Castro I."/>
            <person name="Martinez-Rodriguez P."/>
            <person name="Descostes M."/>
            <person name="Merroun M."/>
        </authorList>
    </citation>
    <scope>NUCLEOTIDE SEQUENCE [LARGE SCALE GENOMIC DNA]</scope>
    <source>
        <strain evidence="2 3">Be4</strain>
    </source>
</reference>
<evidence type="ECO:0000313" key="3">
    <source>
        <dbReference type="Proteomes" id="UP001525968"/>
    </source>
</evidence>
<dbReference type="RefSeq" id="WP_261501675.1">
    <property type="nucleotide sequence ID" value="NZ_JAODYH010000008.1"/>
</dbReference>
<name>A0ABT2PPQ5_9BURK</name>
<proteinExistence type="predicted"/>
<sequence length="232" mass="25703">MDEWTVLVEMTKATAWPAVIAGIAFGFRKEISQSFGAAVSAFERLKKISYAGVTGEMVDAFSAAAIASEEKVDITTKKLVNEELTAEERERLVNELKAATTEADQLRKAVDNLTTAQSLNSENPSDVVMLNVAIRGLREIVDGITTVRVVELDKSKRHDELFMVINRFIKESIQKDRPFSNIFPITIHSLRNFGILTNDNSITPYGVSLIVDMASGRGLNTFKRLKNSYLSA</sequence>
<organism evidence="2 3">
    <name type="scientific">Acidovorax bellezanensis</name>
    <dbReference type="NCBI Taxonomy" id="2976702"/>
    <lineage>
        <taxon>Bacteria</taxon>
        <taxon>Pseudomonadati</taxon>
        <taxon>Pseudomonadota</taxon>
        <taxon>Betaproteobacteria</taxon>
        <taxon>Burkholderiales</taxon>
        <taxon>Comamonadaceae</taxon>
        <taxon>Acidovorax</taxon>
    </lineage>
</organism>
<evidence type="ECO:0000313" key="2">
    <source>
        <dbReference type="EMBL" id="MCT9812428.1"/>
    </source>
</evidence>
<accession>A0ABT2PPQ5</accession>
<evidence type="ECO:0000256" key="1">
    <source>
        <dbReference type="SAM" id="Coils"/>
    </source>
</evidence>
<comment type="caution">
    <text evidence="2">The sequence shown here is derived from an EMBL/GenBank/DDBJ whole genome shotgun (WGS) entry which is preliminary data.</text>
</comment>
<feature type="coiled-coil region" evidence="1">
    <location>
        <begin position="79"/>
        <end position="116"/>
    </location>
</feature>
<gene>
    <name evidence="2" type="ORF">N0K08_17430</name>
</gene>
<dbReference type="Proteomes" id="UP001525968">
    <property type="component" value="Unassembled WGS sequence"/>
</dbReference>
<keyword evidence="1" id="KW-0175">Coiled coil</keyword>
<keyword evidence="3" id="KW-1185">Reference proteome</keyword>
<dbReference type="EMBL" id="JAODYH010000008">
    <property type="protein sequence ID" value="MCT9812428.1"/>
    <property type="molecule type" value="Genomic_DNA"/>
</dbReference>